<accession>A0A532V1F0</accession>
<name>A0A532V1F0_UNCL8</name>
<dbReference type="EMBL" id="NJBN01000003">
    <property type="protein sequence ID" value="TKJ41043.1"/>
    <property type="molecule type" value="Genomic_DNA"/>
</dbReference>
<organism evidence="2 3">
    <name type="scientific">candidate division LCP-89 bacterium B3_LCP</name>
    <dbReference type="NCBI Taxonomy" id="2012998"/>
    <lineage>
        <taxon>Bacteria</taxon>
        <taxon>Pseudomonadati</taxon>
        <taxon>Bacteria division LCP-89</taxon>
    </lineage>
</organism>
<evidence type="ECO:0000313" key="2">
    <source>
        <dbReference type="EMBL" id="TKJ41043.1"/>
    </source>
</evidence>
<keyword evidence="1" id="KW-0812">Transmembrane</keyword>
<evidence type="ECO:0000256" key="1">
    <source>
        <dbReference type="SAM" id="Phobius"/>
    </source>
</evidence>
<sequence>MSEDIPAQIKLYVKEQADKARNQAIGIFGFIAVIIAILSAFGVNKYVNDAIKMKLDEKGITELENTTKQKMDEIRNLHDNAVSMIGEIDSFLDVGSWDVTQILDLENGSWDKLGGSFTSNGGTMIIFASGSGYSHESSIIGMYIELDGKVVGTCKTYTNERQSHKSFVMNPLVLNGISAGEHVLGLKPWEDTQSDNNDFYCITILEFPF</sequence>
<proteinExistence type="predicted"/>
<comment type="caution">
    <text evidence="2">The sequence shown here is derived from an EMBL/GenBank/DDBJ whole genome shotgun (WGS) entry which is preliminary data.</text>
</comment>
<reference evidence="2 3" key="1">
    <citation type="submission" date="2017-06" db="EMBL/GenBank/DDBJ databases">
        <title>Novel microbial phyla capable of carbon fixation and sulfur reduction in deep-sea sediments.</title>
        <authorList>
            <person name="Huang J."/>
            <person name="Baker B."/>
            <person name="Wang Y."/>
        </authorList>
    </citation>
    <scope>NUCLEOTIDE SEQUENCE [LARGE SCALE GENOMIC DNA]</scope>
    <source>
        <strain evidence="2">B3_LCP</strain>
    </source>
</reference>
<gene>
    <name evidence="2" type="ORF">CEE37_05095</name>
</gene>
<evidence type="ECO:0000313" key="3">
    <source>
        <dbReference type="Proteomes" id="UP000319619"/>
    </source>
</evidence>
<dbReference type="AlphaFoldDB" id="A0A532V1F0"/>
<keyword evidence="1" id="KW-1133">Transmembrane helix</keyword>
<keyword evidence="1" id="KW-0472">Membrane</keyword>
<protein>
    <submittedName>
        <fullName evidence="2">Uncharacterized protein</fullName>
    </submittedName>
</protein>
<feature type="transmembrane region" description="Helical" evidence="1">
    <location>
        <begin position="24"/>
        <end position="44"/>
    </location>
</feature>
<dbReference type="Proteomes" id="UP000319619">
    <property type="component" value="Unassembled WGS sequence"/>
</dbReference>